<evidence type="ECO:0000313" key="9">
    <source>
        <dbReference type="EMBL" id="CAE7208267.1"/>
    </source>
</evidence>
<dbReference type="Gene3D" id="4.10.60.10">
    <property type="entry name" value="Zinc finger, CCHC-type"/>
    <property type="match status" value="1"/>
</dbReference>
<keyword evidence="4" id="KW-0378">Hydrolase</keyword>
<name>A0A812JGU3_SYMPI</name>
<dbReference type="AlphaFoldDB" id="A0A812JGU3"/>
<dbReference type="Pfam" id="PF00098">
    <property type="entry name" value="zf-CCHC"/>
    <property type="match status" value="1"/>
</dbReference>
<dbReference type="EMBL" id="CAJNIZ010002228">
    <property type="protein sequence ID" value="CAE7208267.1"/>
    <property type="molecule type" value="Genomic_DNA"/>
</dbReference>
<dbReference type="Proteomes" id="UP000649617">
    <property type="component" value="Unassembled WGS sequence"/>
</dbReference>
<dbReference type="GO" id="GO:0015074">
    <property type="term" value="P:DNA integration"/>
    <property type="evidence" value="ECO:0007669"/>
    <property type="project" value="InterPro"/>
</dbReference>
<feature type="compositionally biased region" description="Low complexity" evidence="6">
    <location>
        <begin position="816"/>
        <end position="825"/>
    </location>
</feature>
<accession>A0A812JGU3</accession>
<evidence type="ECO:0000313" key="10">
    <source>
        <dbReference type="Proteomes" id="UP000649617"/>
    </source>
</evidence>
<feature type="domain" description="CCHC-type" evidence="7">
    <location>
        <begin position="224"/>
        <end position="239"/>
    </location>
</feature>
<evidence type="ECO:0000256" key="3">
    <source>
        <dbReference type="ARBA" id="ARBA00022722"/>
    </source>
</evidence>
<organism evidence="9 10">
    <name type="scientific">Symbiodinium pilosum</name>
    <name type="common">Dinoflagellate</name>
    <dbReference type="NCBI Taxonomy" id="2952"/>
    <lineage>
        <taxon>Eukaryota</taxon>
        <taxon>Sar</taxon>
        <taxon>Alveolata</taxon>
        <taxon>Dinophyceae</taxon>
        <taxon>Suessiales</taxon>
        <taxon>Symbiodiniaceae</taxon>
        <taxon>Symbiodinium</taxon>
    </lineage>
</organism>
<evidence type="ECO:0000259" key="7">
    <source>
        <dbReference type="PROSITE" id="PS50158"/>
    </source>
</evidence>
<keyword evidence="5" id="KW-0862">Zinc</keyword>
<sequence length="859" mass="94692">MKDLSAKQRGPWLFTLLEGKALEAVEHLEFEDLSKEEGEQALWNALKKRFPEKEPHDQMGEALGEVFGLCAHDGETSQQWTARVQEVFLKCTRKASVSFPAEAQGWIALHCAGFNEEQKAIIKAKAQGKLDIEQISAAMRSCFPAYKASSRARKPMSALVVEQQDDGETSRDDGADDAAEALAVTWKERRKELSQLQRSRKFNAADQARKSFRVEIEELKRRTKCRRCGKTGHWARECRLPPQPGFRSTSSASAMSSARGQGVQNTTEANFVEHQGNPHEVAMVTAEGATQNHEITFVGTAEVTCLQVGQADREAPGLVSSPGFGVIDSGCGRTLIGEDTLKILTEKLAQITRRPVETYETTNVFRFGNGATETSSIAVRLPVGIGGQVGLIDAAIIRGQAPLLLGRPTLEKLRVKLNFKDHTMHVLDQKEPVPMDTNRAGQLLVDVMNFPANDRPSTAVVELFSPPRFTAEAPVREEQAPDPRTMQALKKLHANLGHPSTKELVRVLRHSGASEEAVRLAGQLQCSVCANNQRPSPPPPANASVAKEFNEQVGLDIKYLPSWEPTKKIPCVNIVDYATSLQIMIPLPKVETGDLIVAALRDRWIAWAGPPQRLVLDPSQPNLSEVLGAFCNNAGVDMRHTAAEAAWQIGKVERHGQWFERIFKRVCDECHPASDAEFQMCLQQTQSAKNSLLTETGASPYQLVFGRNPRVPTDLMQEQPHLPAVDAAEFESVWSRSNAVRMSARKAVLEVHDDRALKAALRARPRVTRPFRSGEAVVAEFPDSELLGIRTLLEKGQFPKSQFLDLTQEGRPPEPEAASPEESSPTALNAAEFLRNSRQQERPPRPVPIEPVSAPTSAS</sequence>
<dbReference type="PANTHER" id="PTHR37984:SF5">
    <property type="entry name" value="PROTEIN NYNRIN-LIKE"/>
    <property type="match status" value="1"/>
</dbReference>
<dbReference type="Gene3D" id="2.40.70.10">
    <property type="entry name" value="Acid Proteases"/>
    <property type="match status" value="1"/>
</dbReference>
<dbReference type="InterPro" id="IPR001878">
    <property type="entry name" value="Znf_CCHC"/>
</dbReference>
<dbReference type="SUPFAM" id="SSF53098">
    <property type="entry name" value="Ribonuclease H-like"/>
    <property type="match status" value="1"/>
</dbReference>
<feature type="domain" description="Integrase catalytic" evidence="8">
    <location>
        <begin position="534"/>
        <end position="708"/>
    </location>
</feature>
<keyword evidence="5" id="KW-0863">Zinc-finger</keyword>
<keyword evidence="5" id="KW-0479">Metal-binding</keyword>
<keyword evidence="3" id="KW-0540">Nuclease</keyword>
<evidence type="ECO:0000256" key="5">
    <source>
        <dbReference type="PROSITE-ProRule" id="PRU00047"/>
    </source>
</evidence>
<dbReference type="PROSITE" id="PS50158">
    <property type="entry name" value="ZF_CCHC"/>
    <property type="match status" value="1"/>
</dbReference>
<dbReference type="InterPro" id="IPR036397">
    <property type="entry name" value="RNaseH_sf"/>
</dbReference>
<dbReference type="InterPro" id="IPR036875">
    <property type="entry name" value="Znf_CCHC_sf"/>
</dbReference>
<keyword evidence="10" id="KW-1185">Reference proteome</keyword>
<dbReference type="PANTHER" id="PTHR37984">
    <property type="entry name" value="PROTEIN CBG26694"/>
    <property type="match status" value="1"/>
</dbReference>
<dbReference type="PROSITE" id="PS50994">
    <property type="entry name" value="INTEGRASE"/>
    <property type="match status" value="1"/>
</dbReference>
<comment type="caution">
    <text evidence="9">The sequence shown here is derived from an EMBL/GenBank/DDBJ whole genome shotgun (WGS) entry which is preliminary data.</text>
</comment>
<keyword evidence="1" id="KW-0808">Transferase</keyword>
<dbReference type="GO" id="GO:0008270">
    <property type="term" value="F:zinc ion binding"/>
    <property type="evidence" value="ECO:0007669"/>
    <property type="project" value="UniProtKB-KW"/>
</dbReference>
<dbReference type="GO" id="GO:0003676">
    <property type="term" value="F:nucleic acid binding"/>
    <property type="evidence" value="ECO:0007669"/>
    <property type="project" value="InterPro"/>
</dbReference>
<dbReference type="SUPFAM" id="SSF57756">
    <property type="entry name" value="Retrovirus zinc finger-like domains"/>
    <property type="match status" value="1"/>
</dbReference>
<keyword evidence="2" id="KW-0548">Nucleotidyltransferase</keyword>
<evidence type="ECO:0000256" key="6">
    <source>
        <dbReference type="SAM" id="MobiDB-lite"/>
    </source>
</evidence>
<keyword evidence="4" id="KW-0255">Endonuclease</keyword>
<gene>
    <name evidence="9" type="primary">GIP</name>
    <name evidence="9" type="ORF">SPIL2461_LOCUS2129</name>
</gene>
<dbReference type="InterPro" id="IPR012337">
    <property type="entry name" value="RNaseH-like_sf"/>
</dbReference>
<dbReference type="InterPro" id="IPR021109">
    <property type="entry name" value="Peptidase_aspartic_dom_sf"/>
</dbReference>
<proteinExistence type="predicted"/>
<evidence type="ECO:0000259" key="8">
    <source>
        <dbReference type="PROSITE" id="PS50994"/>
    </source>
</evidence>
<reference evidence="9" key="1">
    <citation type="submission" date="2021-02" db="EMBL/GenBank/DDBJ databases">
        <authorList>
            <person name="Dougan E. K."/>
            <person name="Rhodes N."/>
            <person name="Thang M."/>
            <person name="Chan C."/>
        </authorList>
    </citation>
    <scope>NUCLEOTIDE SEQUENCE</scope>
</reference>
<dbReference type="SMART" id="SM00343">
    <property type="entry name" value="ZnF_C2HC"/>
    <property type="match status" value="1"/>
</dbReference>
<evidence type="ECO:0000256" key="1">
    <source>
        <dbReference type="ARBA" id="ARBA00022679"/>
    </source>
</evidence>
<dbReference type="OrthoDB" id="6132271at2759"/>
<protein>
    <submittedName>
        <fullName evidence="9">GIP protein</fullName>
    </submittedName>
</protein>
<dbReference type="InterPro" id="IPR050951">
    <property type="entry name" value="Retrovirus_Pol_polyprotein"/>
</dbReference>
<dbReference type="InterPro" id="IPR001584">
    <property type="entry name" value="Integrase_cat-core"/>
</dbReference>
<dbReference type="GO" id="GO:0004519">
    <property type="term" value="F:endonuclease activity"/>
    <property type="evidence" value="ECO:0007669"/>
    <property type="project" value="UniProtKB-KW"/>
</dbReference>
<feature type="non-terminal residue" evidence="9">
    <location>
        <position position="1"/>
    </location>
</feature>
<dbReference type="Gene3D" id="3.30.420.10">
    <property type="entry name" value="Ribonuclease H-like superfamily/Ribonuclease H"/>
    <property type="match status" value="1"/>
</dbReference>
<evidence type="ECO:0000256" key="2">
    <source>
        <dbReference type="ARBA" id="ARBA00022695"/>
    </source>
</evidence>
<dbReference type="GO" id="GO:0016779">
    <property type="term" value="F:nucleotidyltransferase activity"/>
    <property type="evidence" value="ECO:0007669"/>
    <property type="project" value="UniProtKB-KW"/>
</dbReference>
<evidence type="ECO:0000256" key="4">
    <source>
        <dbReference type="ARBA" id="ARBA00022759"/>
    </source>
</evidence>
<feature type="region of interest" description="Disordered" evidence="6">
    <location>
        <begin position="806"/>
        <end position="859"/>
    </location>
</feature>